<accession>A0A9X4QSV2</accession>
<feature type="compositionally biased region" description="Basic and acidic residues" evidence="1">
    <location>
        <begin position="597"/>
        <end position="614"/>
    </location>
</feature>
<proteinExistence type="predicted"/>
<dbReference type="AlphaFoldDB" id="A0A9X4QSV2"/>
<comment type="caution">
    <text evidence="2">The sequence shown here is derived from an EMBL/GenBank/DDBJ whole genome shotgun (WGS) entry which is preliminary data.</text>
</comment>
<evidence type="ECO:0000313" key="2">
    <source>
        <dbReference type="EMBL" id="MDG0810461.1"/>
    </source>
</evidence>
<dbReference type="Proteomes" id="UP001153404">
    <property type="component" value="Unassembled WGS sequence"/>
</dbReference>
<gene>
    <name evidence="2" type="ORF">OMP40_14700</name>
</gene>
<keyword evidence="3" id="KW-1185">Reference proteome</keyword>
<reference evidence="2" key="1">
    <citation type="submission" date="2022-10" db="EMBL/GenBank/DDBJ databases">
        <title>Comparative genomic analysis of Cohnella hashimotonis sp. nov., isolated from the International Space Station.</title>
        <authorList>
            <person name="Simpson A."/>
            <person name="Venkateswaran K."/>
        </authorList>
    </citation>
    <scope>NUCLEOTIDE SEQUENCE</scope>
    <source>
        <strain evidence="2">DSM 28161</strain>
    </source>
</reference>
<dbReference type="Gene3D" id="3.40.50.880">
    <property type="match status" value="1"/>
</dbReference>
<dbReference type="EMBL" id="JAPDIA010000003">
    <property type="protein sequence ID" value="MDG0810461.1"/>
    <property type="molecule type" value="Genomic_DNA"/>
</dbReference>
<evidence type="ECO:0000256" key="1">
    <source>
        <dbReference type="SAM" id="MobiDB-lite"/>
    </source>
</evidence>
<dbReference type="RefSeq" id="WP_277532298.1">
    <property type="nucleotide sequence ID" value="NZ_JAPDIA010000003.1"/>
</dbReference>
<dbReference type="InterPro" id="IPR029062">
    <property type="entry name" value="Class_I_gatase-like"/>
</dbReference>
<evidence type="ECO:0000313" key="3">
    <source>
        <dbReference type="Proteomes" id="UP001153404"/>
    </source>
</evidence>
<name>A0A9X4QSV2_9BACL</name>
<feature type="region of interest" description="Disordered" evidence="1">
    <location>
        <begin position="556"/>
        <end position="614"/>
    </location>
</feature>
<sequence>MVYVVDPASIESRVSAWANRGYQVDVMMALNRDMNYYKRGLYDGAEHEDEIQKDKSGNPITHSTSVDVPYMVPTENWNDFIYSMAKASVDAGARRIVFEEPDVFIKSGYSDAFKREWLAYYGENWVDPASSKEAEFKSQKLKVYLCYRALKDVSERIKAYDPDVKVLVASHTAISYLMYGITTSNYDYYNIPTIDGYIAQVWSDTALVPVPANGTSERRVFESAYIDYSSFAHLKLDGDGKQLYALADPKADTPGYSWTEYEQFYKTTIAAQLMQPQFKQFEVVPWSERGFAQAPGTYKTIQTNVYRALQDMYDKSATIEAGTQGIGILYSDTISQMSTAGAVTSFYGPMVPLVAKGIPLQVIPAETLTKPNVLANTKVLFVSYDQWKAIDGNAGAGEGTGSKVNDALRDWVKAGGVLVYAGGSGSTDQLNEWWAENNLSSPKQDLWNKLGLNVSNEQTSAGTNDVELQASGGTGVFGGRSSIAVPKRFAVTSAEPGAGATSLYAASGRSVAYEQAVEQGKVIVVGVAPDYFASRPAASQLIRDIAKYAVEQAGGDLRRSESAQVRPRAVHDDSSDGPAGAIAAARVLHRSVRRPAAGRDRDDGDAAPHDCDAV</sequence>
<protein>
    <submittedName>
        <fullName evidence="2">Uncharacterized protein</fullName>
    </submittedName>
</protein>
<organism evidence="2 3">
    <name type="scientific">Cohnella rhizosphaerae</name>
    <dbReference type="NCBI Taxonomy" id="1457232"/>
    <lineage>
        <taxon>Bacteria</taxon>
        <taxon>Bacillati</taxon>
        <taxon>Bacillota</taxon>
        <taxon>Bacilli</taxon>
        <taxon>Bacillales</taxon>
        <taxon>Paenibacillaceae</taxon>
        <taxon>Cohnella</taxon>
    </lineage>
</organism>